<dbReference type="GO" id="GO:0016757">
    <property type="term" value="F:glycosyltransferase activity"/>
    <property type="evidence" value="ECO:0007669"/>
    <property type="project" value="UniProtKB-KW"/>
</dbReference>
<dbReference type="Proteomes" id="UP001244297">
    <property type="component" value="Unassembled WGS sequence"/>
</dbReference>
<evidence type="ECO:0000256" key="1">
    <source>
        <dbReference type="ARBA" id="ARBA00006739"/>
    </source>
</evidence>
<evidence type="ECO:0000256" key="2">
    <source>
        <dbReference type="ARBA" id="ARBA00022676"/>
    </source>
</evidence>
<organism evidence="5 6">
    <name type="scientific">Methylobacterium longum</name>
    <dbReference type="NCBI Taxonomy" id="767694"/>
    <lineage>
        <taxon>Bacteria</taxon>
        <taxon>Pseudomonadati</taxon>
        <taxon>Pseudomonadota</taxon>
        <taxon>Alphaproteobacteria</taxon>
        <taxon>Hyphomicrobiales</taxon>
        <taxon>Methylobacteriaceae</taxon>
        <taxon>Methylobacterium</taxon>
    </lineage>
</organism>
<reference evidence="6" key="1">
    <citation type="journal article" date="2019" name="Int. J. Syst. Evol. Microbiol.">
        <title>The Global Catalogue of Microorganisms (GCM) 10K type strain sequencing project: providing services to taxonomists for standard genome sequencing and annotation.</title>
        <authorList>
            <consortium name="The Broad Institute Genomics Platform"/>
            <consortium name="The Broad Institute Genome Sequencing Center for Infectious Disease"/>
            <person name="Wu L."/>
            <person name="Ma J."/>
        </authorList>
    </citation>
    <scope>NUCLEOTIDE SEQUENCE [LARGE SCALE GENOMIC DNA]</scope>
    <source>
        <strain evidence="6">CECT 7806</strain>
    </source>
</reference>
<keyword evidence="2 5" id="KW-0328">Glycosyltransferase</keyword>
<dbReference type="Gene3D" id="3.90.550.10">
    <property type="entry name" value="Spore Coat Polysaccharide Biosynthesis Protein SpsA, Chain A"/>
    <property type="match status" value="1"/>
</dbReference>
<dbReference type="EC" id="2.4.-.-" evidence="5"/>
<evidence type="ECO:0000313" key="6">
    <source>
        <dbReference type="Proteomes" id="UP001244297"/>
    </source>
</evidence>
<evidence type="ECO:0000259" key="4">
    <source>
        <dbReference type="Pfam" id="PF00535"/>
    </source>
</evidence>
<proteinExistence type="inferred from homology"/>
<accession>A0ABT8AIN1</accession>
<dbReference type="InterPro" id="IPR029044">
    <property type="entry name" value="Nucleotide-diphossugar_trans"/>
</dbReference>
<comment type="similarity">
    <text evidence="1">Belongs to the glycosyltransferase 2 family.</text>
</comment>
<sequence length="327" mass="36910">MSRMDMDLSVDPSDHPSVFPEWRLVERFTAMRLCVGIATRDRTQILERTMDRLLVQTRLPDEVILCSPAALDLTAARYRSAPFPIRHVVSELGLTKQRNTIMRSMERSDVLLFIDDDFFLGRTYIAEMIEAFGDTSIVVATGTVVADGIKGPGLSPEAAEQIIARDDAHPRPRGMKEVRHGYGCNMALRYRTLVEHGLDFDENLPRYGWYEDVDLMRRLARHGRAVQCTSARGVHLGTKLGRSSGKFLGYSQIANPIYLHKKGTYDRREAVVSIVQNFAANLVRSARPEAYIDRRGRLIGNLIGLRDLATRRLHPLKALQLDAPRPA</sequence>
<dbReference type="RefSeq" id="WP_238291661.1">
    <property type="nucleotide sequence ID" value="NZ_BPQS01000043.1"/>
</dbReference>
<dbReference type="EMBL" id="JAUFPT010000007">
    <property type="protein sequence ID" value="MDN3569646.1"/>
    <property type="molecule type" value="Genomic_DNA"/>
</dbReference>
<keyword evidence="3 5" id="KW-0808">Transferase</keyword>
<evidence type="ECO:0000313" key="5">
    <source>
        <dbReference type="EMBL" id="MDN3569646.1"/>
    </source>
</evidence>
<name>A0ABT8AIN1_9HYPH</name>
<comment type="caution">
    <text evidence="5">The sequence shown here is derived from an EMBL/GenBank/DDBJ whole genome shotgun (WGS) entry which is preliminary data.</text>
</comment>
<dbReference type="SUPFAM" id="SSF53448">
    <property type="entry name" value="Nucleotide-diphospho-sugar transferases"/>
    <property type="match status" value="1"/>
</dbReference>
<dbReference type="PANTHER" id="PTHR43179">
    <property type="entry name" value="RHAMNOSYLTRANSFERASE WBBL"/>
    <property type="match status" value="1"/>
</dbReference>
<keyword evidence="6" id="KW-1185">Reference proteome</keyword>
<gene>
    <name evidence="5" type="ORF">QWZ18_03270</name>
</gene>
<dbReference type="PANTHER" id="PTHR43179:SF12">
    <property type="entry name" value="GALACTOFURANOSYLTRANSFERASE GLFT2"/>
    <property type="match status" value="1"/>
</dbReference>
<protein>
    <submittedName>
        <fullName evidence="5">Glycosyltransferase</fullName>
        <ecNumber evidence="5">2.4.-.-</ecNumber>
    </submittedName>
</protein>
<dbReference type="InterPro" id="IPR001173">
    <property type="entry name" value="Glyco_trans_2-like"/>
</dbReference>
<dbReference type="Pfam" id="PF00535">
    <property type="entry name" value="Glycos_transf_2"/>
    <property type="match status" value="1"/>
</dbReference>
<evidence type="ECO:0000256" key="3">
    <source>
        <dbReference type="ARBA" id="ARBA00022679"/>
    </source>
</evidence>
<feature type="domain" description="Glycosyltransferase 2-like" evidence="4">
    <location>
        <begin position="35"/>
        <end position="157"/>
    </location>
</feature>